<feature type="domain" description="AD" evidence="1">
    <location>
        <begin position="78"/>
        <end position="179"/>
    </location>
</feature>
<dbReference type="GO" id="GO:0000387">
    <property type="term" value="P:spliceosomal snRNP assembly"/>
    <property type="evidence" value="ECO:0007669"/>
    <property type="project" value="TreeGrafter"/>
</dbReference>
<dbReference type="Pfam" id="PF20417">
    <property type="entry name" value="Gemin6_C"/>
    <property type="match status" value="1"/>
</dbReference>
<dbReference type="InterPro" id="IPR046857">
    <property type="entry name" value="Gemin6_Sm-like_dom"/>
</dbReference>
<reference evidence="2" key="1">
    <citation type="journal article" date="2023" name="G3 (Bethesda)">
        <title>Whole genome assembly and annotation of the endangered Caribbean coral Acropora cervicornis.</title>
        <authorList>
            <person name="Selwyn J.D."/>
            <person name="Vollmer S.V."/>
        </authorList>
    </citation>
    <scope>NUCLEOTIDE SEQUENCE</scope>
    <source>
        <strain evidence="2">K2</strain>
    </source>
</reference>
<gene>
    <name evidence="2" type="ORF">P5673_032301</name>
</gene>
<accession>A0AAD9PS47</accession>
<dbReference type="Pfam" id="PF06372">
    <property type="entry name" value="Gemin6"/>
    <property type="match status" value="1"/>
</dbReference>
<dbReference type="EMBL" id="JARQWQ010000172">
    <property type="protein sequence ID" value="KAK2547690.1"/>
    <property type="molecule type" value="Genomic_DNA"/>
</dbReference>
<dbReference type="Gene3D" id="2.30.30.100">
    <property type="match status" value="1"/>
</dbReference>
<dbReference type="PANTHER" id="PTHR14710:SF2">
    <property type="entry name" value="GEM-ASSOCIATED PROTEIN 6"/>
    <property type="match status" value="1"/>
</dbReference>
<name>A0AAD9PS47_ACRCE</name>
<dbReference type="InterPro" id="IPR009422">
    <property type="entry name" value="Gemin6"/>
</dbReference>
<comment type="caution">
    <text evidence="2">The sequence shown here is derived from an EMBL/GenBank/DDBJ whole genome shotgun (WGS) entry which is preliminary data.</text>
</comment>
<dbReference type="GO" id="GO:0005634">
    <property type="term" value="C:nucleus"/>
    <property type="evidence" value="ECO:0007669"/>
    <property type="project" value="InterPro"/>
</dbReference>
<organism evidence="2 3">
    <name type="scientific">Acropora cervicornis</name>
    <name type="common">Staghorn coral</name>
    <dbReference type="NCBI Taxonomy" id="6130"/>
    <lineage>
        <taxon>Eukaryota</taxon>
        <taxon>Metazoa</taxon>
        <taxon>Cnidaria</taxon>
        <taxon>Anthozoa</taxon>
        <taxon>Hexacorallia</taxon>
        <taxon>Scleractinia</taxon>
        <taxon>Astrocoeniina</taxon>
        <taxon>Acroporidae</taxon>
        <taxon>Acropora</taxon>
    </lineage>
</organism>
<dbReference type="Proteomes" id="UP001249851">
    <property type="component" value="Unassembled WGS sequence"/>
</dbReference>
<evidence type="ECO:0000313" key="3">
    <source>
        <dbReference type="Proteomes" id="UP001249851"/>
    </source>
</evidence>
<dbReference type="PROSITE" id="PS52001">
    <property type="entry name" value="AD"/>
    <property type="match status" value="1"/>
</dbReference>
<evidence type="ECO:0000313" key="2">
    <source>
        <dbReference type="EMBL" id="KAK2547690.1"/>
    </source>
</evidence>
<dbReference type="GO" id="GO:0000245">
    <property type="term" value="P:spliceosomal complex assembly"/>
    <property type="evidence" value="ECO:0007669"/>
    <property type="project" value="InterPro"/>
</dbReference>
<dbReference type="InterPro" id="IPR046856">
    <property type="entry name" value="Gemin6_C"/>
</dbReference>
<dbReference type="PANTHER" id="PTHR14710">
    <property type="entry name" value="GEM-ASSOCIATED PROTEIN 6"/>
    <property type="match status" value="1"/>
</dbReference>
<reference evidence="2" key="2">
    <citation type="journal article" date="2023" name="Science">
        <title>Genomic signatures of disease resistance in endangered staghorn corals.</title>
        <authorList>
            <person name="Vollmer S.V."/>
            <person name="Selwyn J.D."/>
            <person name="Despard B.A."/>
            <person name="Roesel C.L."/>
        </authorList>
    </citation>
    <scope>NUCLEOTIDE SEQUENCE</scope>
    <source>
        <strain evidence="2">K2</strain>
    </source>
</reference>
<proteinExistence type="predicted"/>
<evidence type="ECO:0000259" key="1">
    <source>
        <dbReference type="PROSITE" id="PS52001"/>
    </source>
</evidence>
<dbReference type="AlphaFoldDB" id="A0AAD9PS47"/>
<keyword evidence="3" id="KW-1185">Reference proteome</keyword>
<protein>
    <submittedName>
        <fullName evidence="2">Gem-associated protein 6</fullName>
    </submittedName>
</protein>
<dbReference type="GO" id="GO:0032797">
    <property type="term" value="C:SMN complex"/>
    <property type="evidence" value="ECO:0007669"/>
    <property type="project" value="TreeGrafter"/>
</dbReference>
<sequence>MADEEGETWSTLSIARLRKYINRRVVVYFNNRGKKEGWVHAIDPVTRTIVLEEENDKSPGAPSKKLTFIMAHATSHVVLVDQDGYSNEVHHEITDFIGSGKSSEYSEDELAKMRGEMIEWFALNRVVPVTQCSDNPAVLSVMGVLFLEPPYDHECCRSSNEIILDRVQKLIRAKQSHNSKFGI</sequence>
<dbReference type="InterPro" id="IPR047574">
    <property type="entry name" value="AD"/>
</dbReference>